<organism evidence="1 2">
    <name type="scientific">Botrytis fragariae</name>
    <dbReference type="NCBI Taxonomy" id="1964551"/>
    <lineage>
        <taxon>Eukaryota</taxon>
        <taxon>Fungi</taxon>
        <taxon>Dikarya</taxon>
        <taxon>Ascomycota</taxon>
        <taxon>Pezizomycotina</taxon>
        <taxon>Leotiomycetes</taxon>
        <taxon>Helotiales</taxon>
        <taxon>Sclerotiniaceae</taxon>
        <taxon>Botrytis</taxon>
    </lineage>
</organism>
<gene>
    <name evidence="1" type="ORF">Bfra_003810</name>
</gene>
<accession>A0A8H6EKA3</accession>
<dbReference type="RefSeq" id="XP_037194302.1">
    <property type="nucleotide sequence ID" value="XM_037334215.1"/>
</dbReference>
<dbReference type="AlphaFoldDB" id="A0A8H6EKA3"/>
<name>A0A8H6EKA3_9HELO</name>
<dbReference type="Proteomes" id="UP000531561">
    <property type="component" value="Unassembled WGS sequence"/>
</dbReference>
<protein>
    <submittedName>
        <fullName evidence="1">Uncharacterized protein</fullName>
    </submittedName>
</protein>
<comment type="caution">
    <text evidence="1">The sequence shown here is derived from an EMBL/GenBank/DDBJ whole genome shotgun (WGS) entry which is preliminary data.</text>
</comment>
<reference evidence="1 2" key="1">
    <citation type="journal article" date="2020" name="Phytopathology">
        <title>A high-quality genome resource of Botrytis fragariae, a new and rapidly spreading fungal pathogen causing strawberry gray mold in the U.S.A.</title>
        <authorList>
            <person name="Wu Y."/>
            <person name="Saski C.A."/>
            <person name="Schnabel G."/>
            <person name="Xiao S."/>
            <person name="Hu M."/>
        </authorList>
    </citation>
    <scope>NUCLEOTIDE SEQUENCE [LARGE SCALE GENOMIC DNA]</scope>
    <source>
        <strain evidence="1 2">BVB16</strain>
    </source>
</reference>
<proteinExistence type="predicted"/>
<keyword evidence="2" id="KW-1185">Reference proteome</keyword>
<sequence length="92" mass="10234">MRDITPNASKGLFHLTHGGIAGIRPLKCLEGTRVHYDERKGGMYLLTILRIAIHLRGFEGKKSVAEASLAHPLAENGNTGKWFRNDQYGGFR</sequence>
<dbReference type="GeneID" id="59257907"/>
<evidence type="ECO:0000313" key="1">
    <source>
        <dbReference type="EMBL" id="KAF5875356.1"/>
    </source>
</evidence>
<dbReference type="EMBL" id="JABFCT010000006">
    <property type="protein sequence ID" value="KAF5875356.1"/>
    <property type="molecule type" value="Genomic_DNA"/>
</dbReference>
<evidence type="ECO:0000313" key="2">
    <source>
        <dbReference type="Proteomes" id="UP000531561"/>
    </source>
</evidence>